<comment type="cofactor">
    <cofactor evidence="1">
        <name>Mn(2+)</name>
        <dbReference type="ChEBI" id="CHEBI:29035"/>
    </cofactor>
</comment>
<evidence type="ECO:0000256" key="10">
    <source>
        <dbReference type="ARBA" id="ARBA00023034"/>
    </source>
</evidence>
<feature type="transmembrane region" description="Helical" evidence="15">
    <location>
        <begin position="613"/>
        <end position="633"/>
    </location>
</feature>
<evidence type="ECO:0000259" key="17">
    <source>
        <dbReference type="PROSITE" id="PS51304"/>
    </source>
</evidence>
<evidence type="ECO:0000256" key="15">
    <source>
        <dbReference type="SAM" id="Phobius"/>
    </source>
</evidence>
<evidence type="ECO:0000313" key="18">
    <source>
        <dbReference type="EMBL" id="CAD1829715.1"/>
    </source>
</evidence>
<organism evidence="18">
    <name type="scientific">Ananas comosus var. bracteatus</name>
    <name type="common">red pineapple</name>
    <dbReference type="NCBI Taxonomy" id="296719"/>
    <lineage>
        <taxon>Eukaryota</taxon>
        <taxon>Viridiplantae</taxon>
        <taxon>Streptophyta</taxon>
        <taxon>Embryophyta</taxon>
        <taxon>Tracheophyta</taxon>
        <taxon>Spermatophyta</taxon>
        <taxon>Magnoliopsida</taxon>
        <taxon>Liliopsida</taxon>
        <taxon>Poales</taxon>
        <taxon>Bromeliaceae</taxon>
        <taxon>Bromelioideae</taxon>
        <taxon>Ananas</taxon>
    </lineage>
</organism>
<proteinExistence type="inferred from homology"/>
<evidence type="ECO:0000256" key="8">
    <source>
        <dbReference type="ARBA" id="ARBA00022968"/>
    </source>
</evidence>
<dbReference type="InterPro" id="IPR001079">
    <property type="entry name" value="Galectin_CRD"/>
</dbReference>
<comment type="subcellular location">
    <subcellularLocation>
        <location evidence="2">Golgi apparatus membrane</location>
        <topology evidence="2">Single-pass type II membrane protein</topology>
    </subcellularLocation>
</comment>
<dbReference type="PANTHER" id="PTHR11214">
    <property type="entry name" value="BETA-1,3-N-ACETYLGLUCOSAMINYLTRANSFERASE"/>
    <property type="match status" value="1"/>
</dbReference>
<evidence type="ECO:0000256" key="14">
    <source>
        <dbReference type="SAM" id="MobiDB-lite"/>
    </source>
</evidence>
<evidence type="ECO:0000256" key="9">
    <source>
        <dbReference type="ARBA" id="ARBA00022989"/>
    </source>
</evidence>
<dbReference type="GO" id="GO:0030246">
    <property type="term" value="F:carbohydrate binding"/>
    <property type="evidence" value="ECO:0007669"/>
    <property type="project" value="InterPro"/>
</dbReference>
<dbReference type="FunFam" id="3.90.550.50:FF:000015">
    <property type="entry name" value="Beta-1,3-galactosyltransferase GALT1"/>
    <property type="match status" value="1"/>
</dbReference>
<feature type="chain" id="PRO_5028348994" description="Galectin domain-containing protein" evidence="16">
    <location>
        <begin position="23"/>
        <end position="635"/>
    </location>
</feature>
<evidence type="ECO:0000256" key="2">
    <source>
        <dbReference type="ARBA" id="ARBA00004323"/>
    </source>
</evidence>
<keyword evidence="10" id="KW-0333">Golgi apparatus</keyword>
<dbReference type="UniPathway" id="UPA00378"/>
<evidence type="ECO:0000256" key="6">
    <source>
        <dbReference type="ARBA" id="ARBA00022679"/>
    </source>
</evidence>
<keyword evidence="9 15" id="KW-1133">Transmembrane helix</keyword>
<dbReference type="EMBL" id="LR862130">
    <property type="protein sequence ID" value="CAD1829715.1"/>
    <property type="molecule type" value="Genomic_DNA"/>
</dbReference>
<dbReference type="Gene3D" id="2.60.120.200">
    <property type="match status" value="1"/>
</dbReference>
<dbReference type="InterPro" id="IPR002659">
    <property type="entry name" value="Glyco_trans_31"/>
</dbReference>
<feature type="region of interest" description="Disordered" evidence="14">
    <location>
        <begin position="102"/>
        <end position="123"/>
    </location>
</feature>
<keyword evidence="8" id="KW-0735">Signal-anchor</keyword>
<dbReference type="Pfam" id="PF00337">
    <property type="entry name" value="Gal-bind_lectin"/>
    <property type="match status" value="1"/>
</dbReference>
<dbReference type="GO" id="GO:0000139">
    <property type="term" value="C:Golgi membrane"/>
    <property type="evidence" value="ECO:0007669"/>
    <property type="project" value="UniProtKB-SubCell"/>
</dbReference>
<keyword evidence="11 15" id="KW-0472">Membrane</keyword>
<feature type="signal peptide" evidence="16">
    <location>
        <begin position="1"/>
        <end position="22"/>
    </location>
</feature>
<gene>
    <name evidence="18" type="ORF">CB5_LOCUS12926</name>
</gene>
<keyword evidence="5" id="KW-0328">Glycosyltransferase</keyword>
<evidence type="ECO:0000256" key="13">
    <source>
        <dbReference type="ARBA" id="ARBA00023211"/>
    </source>
</evidence>
<feature type="region of interest" description="Disordered" evidence="14">
    <location>
        <begin position="32"/>
        <end position="89"/>
    </location>
</feature>
<dbReference type="Gene3D" id="3.90.550.50">
    <property type="match status" value="1"/>
</dbReference>
<evidence type="ECO:0000256" key="4">
    <source>
        <dbReference type="ARBA" id="ARBA00008661"/>
    </source>
</evidence>
<dbReference type="GO" id="GO:0008378">
    <property type="term" value="F:galactosyltransferase activity"/>
    <property type="evidence" value="ECO:0007669"/>
    <property type="project" value="UniProtKB-ARBA"/>
</dbReference>
<evidence type="ECO:0000256" key="3">
    <source>
        <dbReference type="ARBA" id="ARBA00004922"/>
    </source>
</evidence>
<dbReference type="SMART" id="SM00908">
    <property type="entry name" value="Gal-bind_lectin"/>
    <property type="match status" value="1"/>
</dbReference>
<evidence type="ECO:0000256" key="11">
    <source>
        <dbReference type="ARBA" id="ARBA00023136"/>
    </source>
</evidence>
<name>A0A6V7PFT8_ANACO</name>
<dbReference type="CDD" id="cd00070">
    <property type="entry name" value="GLECT"/>
    <property type="match status" value="1"/>
</dbReference>
<feature type="compositionally biased region" description="Low complexity" evidence="14">
    <location>
        <begin position="114"/>
        <end position="123"/>
    </location>
</feature>
<evidence type="ECO:0000256" key="12">
    <source>
        <dbReference type="ARBA" id="ARBA00023180"/>
    </source>
</evidence>
<comment type="pathway">
    <text evidence="3">Protein modification; protein glycosylation.</text>
</comment>
<keyword evidence="13" id="KW-0464">Manganese</keyword>
<dbReference type="PROSITE" id="PS51304">
    <property type="entry name" value="GALECTIN"/>
    <property type="match status" value="1"/>
</dbReference>
<comment type="similarity">
    <text evidence="4">Belongs to the glycosyltransferase 31 family.</text>
</comment>
<dbReference type="Pfam" id="PF01762">
    <property type="entry name" value="Galactosyl_T"/>
    <property type="match status" value="1"/>
</dbReference>
<sequence>MKKWTGGTLILSLALLLALRYALLPFSSSTTATTPAAADADADADGATSAAAPPRRSRRRRPAHLLSSLPGLDDLFPPPNSTVEPQLGHQSKLVWRHMRPLLAAPTPSPPPPTASARAPPRNSSSLAIPCGLVEDSAITLIGVPVAGNGTTSRFQIELVGSGFGGGGSDAPIVLHFNVTFAGDDPAIAQNSWTEAHGWGEWELCPAHSLASANTTIKVDGLVRCTEQFGESASPENVNGSQSDDVGKSLKRSAHLSVSFPFAEGHPFTATLWAGLEGFHMTVNGRHETSFAYRERLEPWSVSEVRVAGDVDLLSVLANGLPVSEDLDLVGDVELLKAPPVPKRRVLLLVGVFSTGNNFKRRMALRRSWMQYESIRSGDVAVRFLTGLHKNKQVNLELWQEAQIYGDIQLMPFVDYYSLITLKTVAVCILGTRILPAKYIMKTDDDAFVRIDEVVSILKKSDPHGLLYGLISFQSSPHRDEDSKWFISPEEWPSESYPPWAHGPGYIISRDIAKFIVQGHQERTLQLFKLEDVAMGIWIQEYKDSGEEVNYINDDRFHNAGCEPDYILAHYQSPRLLYVSGRSYTENTNRYAVNRSYRASATTGKSQKTSTDRIAALICCCQLSFLVLFLFFFFSL</sequence>
<reference evidence="18" key="1">
    <citation type="submission" date="2020-07" db="EMBL/GenBank/DDBJ databases">
        <authorList>
            <person name="Lin J."/>
        </authorList>
    </citation>
    <scope>NUCLEOTIDE SEQUENCE</scope>
</reference>
<dbReference type="AlphaFoldDB" id="A0A6V7PFT8"/>
<keyword evidence="12" id="KW-0325">Glycoprotein</keyword>
<dbReference type="PANTHER" id="PTHR11214:SF3">
    <property type="entry name" value="BETA-1,3-GALACTOSYLTRANSFERASE 6"/>
    <property type="match status" value="1"/>
</dbReference>
<dbReference type="GO" id="GO:1901137">
    <property type="term" value="P:carbohydrate derivative biosynthetic process"/>
    <property type="evidence" value="ECO:0007669"/>
    <property type="project" value="UniProtKB-ARBA"/>
</dbReference>
<dbReference type="InterPro" id="IPR013320">
    <property type="entry name" value="ConA-like_dom_sf"/>
</dbReference>
<feature type="transmembrane region" description="Helical" evidence="15">
    <location>
        <begin position="415"/>
        <end position="434"/>
    </location>
</feature>
<accession>A0A6V7PFT8</accession>
<keyword evidence="6" id="KW-0808">Transferase</keyword>
<evidence type="ECO:0000256" key="5">
    <source>
        <dbReference type="ARBA" id="ARBA00022676"/>
    </source>
</evidence>
<evidence type="ECO:0000256" key="7">
    <source>
        <dbReference type="ARBA" id="ARBA00022692"/>
    </source>
</evidence>
<feature type="compositionally biased region" description="Low complexity" evidence="14">
    <location>
        <begin position="32"/>
        <end position="54"/>
    </location>
</feature>
<dbReference type="SUPFAM" id="SSF49899">
    <property type="entry name" value="Concanavalin A-like lectins/glucanases"/>
    <property type="match status" value="1"/>
</dbReference>
<protein>
    <recommendedName>
        <fullName evidence="17">Galectin domain-containing protein</fullName>
    </recommendedName>
</protein>
<keyword evidence="16" id="KW-0732">Signal</keyword>
<keyword evidence="7 15" id="KW-0812">Transmembrane</keyword>
<feature type="domain" description="Galectin" evidence="17">
    <location>
        <begin position="124"/>
        <end position="318"/>
    </location>
</feature>
<evidence type="ECO:0000256" key="16">
    <source>
        <dbReference type="SAM" id="SignalP"/>
    </source>
</evidence>
<evidence type="ECO:0000256" key="1">
    <source>
        <dbReference type="ARBA" id="ARBA00001936"/>
    </source>
</evidence>